<dbReference type="InterPro" id="IPR004358">
    <property type="entry name" value="Sig_transdc_His_kin-like_C"/>
</dbReference>
<dbReference type="Gene3D" id="3.40.50.2300">
    <property type="match status" value="1"/>
</dbReference>
<dbReference type="InterPro" id="IPR005467">
    <property type="entry name" value="His_kinase_dom"/>
</dbReference>
<dbReference type="SUPFAM" id="SSF47384">
    <property type="entry name" value="Homodimeric domain of signal transducing histidine kinase"/>
    <property type="match status" value="1"/>
</dbReference>
<gene>
    <name evidence="10" type="ORF">Q4521_07605</name>
</gene>
<keyword evidence="7" id="KW-0812">Transmembrane</keyword>
<dbReference type="Pfam" id="PF00512">
    <property type="entry name" value="HisKA"/>
    <property type="match status" value="1"/>
</dbReference>
<dbReference type="PRINTS" id="PR00344">
    <property type="entry name" value="BCTRLSENSOR"/>
</dbReference>
<dbReference type="InterPro" id="IPR011006">
    <property type="entry name" value="CheY-like_superfamily"/>
</dbReference>
<dbReference type="InterPro" id="IPR003661">
    <property type="entry name" value="HisK_dim/P_dom"/>
</dbReference>
<evidence type="ECO:0000259" key="9">
    <source>
        <dbReference type="PROSITE" id="PS50110"/>
    </source>
</evidence>
<dbReference type="Pfam" id="PF02518">
    <property type="entry name" value="HATPase_c"/>
    <property type="match status" value="1"/>
</dbReference>
<keyword evidence="10" id="KW-0067">ATP-binding</keyword>
<evidence type="ECO:0000256" key="1">
    <source>
        <dbReference type="ARBA" id="ARBA00000085"/>
    </source>
</evidence>
<dbReference type="InterPro" id="IPR001789">
    <property type="entry name" value="Sig_transdc_resp-reg_receiver"/>
</dbReference>
<feature type="domain" description="Histidine kinase" evidence="8">
    <location>
        <begin position="411"/>
        <end position="626"/>
    </location>
</feature>
<dbReference type="Gene3D" id="3.30.565.10">
    <property type="entry name" value="Histidine kinase-like ATPase, C-terminal domain"/>
    <property type="match status" value="1"/>
</dbReference>
<comment type="catalytic activity">
    <reaction evidence="1">
        <text>ATP + protein L-histidine = ADP + protein N-phospho-L-histidine.</text>
        <dbReference type="EC" id="2.7.13.3"/>
    </reaction>
</comment>
<dbReference type="Gene3D" id="3.30.450.20">
    <property type="entry name" value="PAS domain"/>
    <property type="match status" value="1"/>
</dbReference>
<organism evidence="10 11">
    <name type="scientific">Saccharophagus degradans</name>
    <dbReference type="NCBI Taxonomy" id="86304"/>
    <lineage>
        <taxon>Bacteria</taxon>
        <taxon>Pseudomonadati</taxon>
        <taxon>Pseudomonadota</taxon>
        <taxon>Gammaproteobacteria</taxon>
        <taxon>Cellvibrionales</taxon>
        <taxon>Cellvibrionaceae</taxon>
        <taxon>Saccharophagus</taxon>
    </lineage>
</organism>
<feature type="modified residue" description="4-aspartylphosphate" evidence="6">
    <location>
        <position position="700"/>
    </location>
</feature>
<dbReference type="PROSITE" id="PS50109">
    <property type="entry name" value="HIS_KIN"/>
    <property type="match status" value="1"/>
</dbReference>
<dbReference type="InterPro" id="IPR003594">
    <property type="entry name" value="HATPase_dom"/>
</dbReference>
<comment type="caution">
    <text evidence="10">The sequence shown here is derived from an EMBL/GenBank/DDBJ whole genome shotgun (WGS) entry which is preliminary data.</text>
</comment>
<evidence type="ECO:0000256" key="5">
    <source>
        <dbReference type="ARBA" id="ARBA00022777"/>
    </source>
</evidence>
<evidence type="ECO:0000259" key="8">
    <source>
        <dbReference type="PROSITE" id="PS50109"/>
    </source>
</evidence>
<dbReference type="GO" id="GO:0005886">
    <property type="term" value="C:plasma membrane"/>
    <property type="evidence" value="ECO:0007669"/>
    <property type="project" value="TreeGrafter"/>
</dbReference>
<dbReference type="Proteomes" id="UP001169760">
    <property type="component" value="Unassembled WGS sequence"/>
</dbReference>
<dbReference type="SUPFAM" id="SSF52172">
    <property type="entry name" value="CheY-like"/>
    <property type="match status" value="1"/>
</dbReference>
<keyword evidence="7" id="KW-0472">Membrane</keyword>
<dbReference type="PANTHER" id="PTHR43047">
    <property type="entry name" value="TWO-COMPONENT HISTIDINE PROTEIN KINASE"/>
    <property type="match status" value="1"/>
</dbReference>
<dbReference type="GO" id="GO:0000155">
    <property type="term" value="F:phosphorelay sensor kinase activity"/>
    <property type="evidence" value="ECO:0007669"/>
    <property type="project" value="InterPro"/>
</dbReference>
<evidence type="ECO:0000256" key="3">
    <source>
        <dbReference type="ARBA" id="ARBA00022553"/>
    </source>
</evidence>
<dbReference type="EC" id="2.7.13.3" evidence="2"/>
<dbReference type="CDD" id="cd00082">
    <property type="entry name" value="HisKA"/>
    <property type="match status" value="1"/>
</dbReference>
<feature type="transmembrane region" description="Helical" evidence="7">
    <location>
        <begin position="319"/>
        <end position="342"/>
    </location>
</feature>
<dbReference type="SMART" id="SM00388">
    <property type="entry name" value="HisKA"/>
    <property type="match status" value="1"/>
</dbReference>
<dbReference type="SMART" id="SM00387">
    <property type="entry name" value="HATPase_c"/>
    <property type="match status" value="1"/>
</dbReference>
<dbReference type="InterPro" id="IPR036890">
    <property type="entry name" value="HATPase_C_sf"/>
</dbReference>
<sequence length="779" mass="87912">MNIKTRILLAVFLLELAGYGLLLIYSHDTSRDALVDIRERQIRATVIDNYHRINALTDLMERKAIELAEVGTLMHTMAQQHAPTALDTAIQDYLKSVFTQFPESIGGGLWYEPYQFDPQRRLYGPYVFWNAKREVEFTWDLNSDEYNYPSQEWYLTALPTTWPRDQARERRSYWTAPYWDEAGSKELMMTVDSLMYSQAGAIIGLATVDWSLKEMTQFTEANHITSNAESFIIDSQSDFILSNSLLPKSVMTRYEQLPWMQQLNIDYLEKGALNVSSNVSVNGEVYELYFLKSATGLVYGVLIPQAEFYLEIDEAMQSIMLNGIVMIVFFIACMLIALELLLKPFHSVTKIIRDSIQSNDDDRITIKPIEYDQKNEFSAVVDALNIVYHQINRYTDELDQANKAKTTFLATMSHEIRTPMNAILGYAQILTSDADIPDSHQDTLKAIEGAGKHLLSLLNDVLDITKIESGGMILYYENVYVRDMIESLDKVFSVRCQQKKLDWSSEIDIPEEYIACVDRAKLNQIAFNLLGNSVKFTEHGRVHLEAAIESDHLILTIIDTGPGITPENQQKLFTPFYQGQAGFEQGGTGLGLAIIQKLVELMGGTVGLKDTSALGSIFEVDIPLNSPNPDLALAKRAVNDGSADYSKFELTALIVDDVSINRDILAKVLERVGVRTMQAPDGLEALNILKSVVPDMLFVDIQMPIMDGLELLENLKEKYPQYLPYTCAISANINSHNNDLVKSGFAFAVSKPFQLKEIGDIVDFIVQDQFGNYTTLDDL</sequence>
<dbReference type="CDD" id="cd12913">
    <property type="entry name" value="PDC1_MCP_like"/>
    <property type="match status" value="1"/>
</dbReference>
<feature type="domain" description="Response regulatory" evidence="9">
    <location>
        <begin position="651"/>
        <end position="766"/>
    </location>
</feature>
<evidence type="ECO:0000256" key="2">
    <source>
        <dbReference type="ARBA" id="ARBA00012438"/>
    </source>
</evidence>
<dbReference type="PROSITE" id="PS50110">
    <property type="entry name" value="RESPONSE_REGULATORY"/>
    <property type="match status" value="1"/>
</dbReference>
<evidence type="ECO:0000256" key="6">
    <source>
        <dbReference type="PROSITE-ProRule" id="PRU00169"/>
    </source>
</evidence>
<dbReference type="Pfam" id="PF00072">
    <property type="entry name" value="Response_reg"/>
    <property type="match status" value="1"/>
</dbReference>
<keyword evidence="4" id="KW-0808">Transferase</keyword>
<keyword evidence="7" id="KW-1133">Transmembrane helix</keyword>
<dbReference type="PANTHER" id="PTHR43047:SF72">
    <property type="entry name" value="OSMOSENSING HISTIDINE PROTEIN KINASE SLN1"/>
    <property type="match status" value="1"/>
</dbReference>
<reference evidence="10" key="1">
    <citation type="submission" date="2023-07" db="EMBL/GenBank/DDBJ databases">
        <title>Genome content predicts the carbon catabolic preferences of heterotrophic bacteria.</title>
        <authorList>
            <person name="Gralka M."/>
        </authorList>
    </citation>
    <scope>NUCLEOTIDE SEQUENCE</scope>
    <source>
        <strain evidence="10">I3M17_2</strain>
    </source>
</reference>
<proteinExistence type="predicted"/>
<dbReference type="Pfam" id="PF22673">
    <property type="entry name" value="MCP-like_PDC_1"/>
    <property type="match status" value="1"/>
</dbReference>
<evidence type="ECO:0000313" key="10">
    <source>
        <dbReference type="EMBL" id="MDO6422335.1"/>
    </source>
</evidence>
<name>A0AAW7X469_9GAMM</name>
<dbReference type="EMBL" id="JAUOPB010000005">
    <property type="protein sequence ID" value="MDO6422335.1"/>
    <property type="molecule type" value="Genomic_DNA"/>
</dbReference>
<dbReference type="CDD" id="cd16922">
    <property type="entry name" value="HATPase_EvgS-ArcB-TorS-like"/>
    <property type="match status" value="1"/>
</dbReference>
<dbReference type="InterPro" id="IPR036097">
    <property type="entry name" value="HisK_dim/P_sf"/>
</dbReference>
<dbReference type="CDD" id="cd17546">
    <property type="entry name" value="REC_hyHK_CKI1_RcsC-like"/>
    <property type="match status" value="1"/>
</dbReference>
<keyword evidence="5" id="KW-0418">Kinase</keyword>
<dbReference type="Gene3D" id="1.10.287.130">
    <property type="match status" value="1"/>
</dbReference>
<protein>
    <recommendedName>
        <fullName evidence="2">histidine kinase</fullName>
        <ecNumber evidence="2">2.7.13.3</ecNumber>
    </recommendedName>
</protein>
<dbReference type="AlphaFoldDB" id="A0AAW7X469"/>
<keyword evidence="10" id="KW-0547">Nucleotide-binding</keyword>
<dbReference type="SUPFAM" id="SSF55874">
    <property type="entry name" value="ATPase domain of HSP90 chaperone/DNA topoisomerase II/histidine kinase"/>
    <property type="match status" value="1"/>
</dbReference>
<evidence type="ECO:0000313" key="11">
    <source>
        <dbReference type="Proteomes" id="UP001169760"/>
    </source>
</evidence>
<evidence type="ECO:0000256" key="7">
    <source>
        <dbReference type="SAM" id="Phobius"/>
    </source>
</evidence>
<feature type="transmembrane region" description="Helical" evidence="7">
    <location>
        <begin position="7"/>
        <end position="25"/>
    </location>
</feature>
<dbReference type="GO" id="GO:0009927">
    <property type="term" value="F:histidine phosphotransfer kinase activity"/>
    <property type="evidence" value="ECO:0007669"/>
    <property type="project" value="TreeGrafter"/>
</dbReference>
<dbReference type="GO" id="GO:0005524">
    <property type="term" value="F:ATP binding"/>
    <property type="evidence" value="ECO:0007669"/>
    <property type="project" value="UniProtKB-KW"/>
</dbReference>
<dbReference type="SMART" id="SM00448">
    <property type="entry name" value="REC"/>
    <property type="match status" value="1"/>
</dbReference>
<accession>A0AAW7X469</accession>
<keyword evidence="3 6" id="KW-0597">Phosphoprotein</keyword>
<dbReference type="RefSeq" id="WP_303492300.1">
    <property type="nucleotide sequence ID" value="NZ_JAUOPB010000005.1"/>
</dbReference>
<evidence type="ECO:0000256" key="4">
    <source>
        <dbReference type="ARBA" id="ARBA00022679"/>
    </source>
</evidence>